<dbReference type="EMBL" id="ATCN01001002">
    <property type="protein sequence ID" value="EPR78146.1"/>
    <property type="molecule type" value="Genomic_DNA"/>
</dbReference>
<evidence type="ECO:0000313" key="4">
    <source>
        <dbReference type="Proteomes" id="UP000014978"/>
    </source>
</evidence>
<dbReference type="Gene3D" id="3.90.70.10">
    <property type="entry name" value="Cysteine proteinases"/>
    <property type="match status" value="1"/>
</dbReference>
<dbReference type="InterPro" id="IPR028889">
    <property type="entry name" value="USP"/>
</dbReference>
<dbReference type="HOGENOM" id="CLU_872028_0_0_1"/>
<keyword evidence="1" id="KW-0732">Signal</keyword>
<dbReference type="PROSITE" id="PS50235">
    <property type="entry name" value="USP_3"/>
    <property type="match status" value="1"/>
</dbReference>
<name>S7W5U6_SPRLO</name>
<evidence type="ECO:0000313" key="3">
    <source>
        <dbReference type="EMBL" id="EPR78146.1"/>
    </source>
</evidence>
<organism evidence="3 4">
    <name type="scientific">Spraguea lophii (strain 42_110)</name>
    <name type="common">Microsporidian parasite</name>
    <dbReference type="NCBI Taxonomy" id="1358809"/>
    <lineage>
        <taxon>Eukaryota</taxon>
        <taxon>Fungi</taxon>
        <taxon>Fungi incertae sedis</taxon>
        <taxon>Microsporidia</taxon>
        <taxon>Spragueidae</taxon>
        <taxon>Spraguea</taxon>
    </lineage>
</organism>
<keyword evidence="4" id="KW-1185">Reference proteome</keyword>
<dbReference type="OrthoDB" id="2195025at2759"/>
<protein>
    <submittedName>
        <fullName evidence="3">UBP5, Ubiquitin C-terminal hydrolase</fullName>
    </submittedName>
</protein>
<reference evidence="4" key="1">
    <citation type="journal article" date="2013" name="PLoS Genet.">
        <title>The genome of Spraguea lophii and the basis of host-microsporidian interactions.</title>
        <authorList>
            <person name="Campbell S.E."/>
            <person name="Williams T.A."/>
            <person name="Yousuf A."/>
            <person name="Soanes D.M."/>
            <person name="Paszkiewicz K.H."/>
            <person name="Williams B.A.P."/>
        </authorList>
    </citation>
    <scope>NUCLEOTIDE SEQUENCE [LARGE SCALE GENOMIC DNA]</scope>
    <source>
        <strain evidence="4">42_110</strain>
    </source>
</reference>
<dbReference type="Proteomes" id="UP000014978">
    <property type="component" value="Unassembled WGS sequence"/>
</dbReference>
<dbReference type="InterPro" id="IPR038765">
    <property type="entry name" value="Papain-like_cys_pep_sf"/>
</dbReference>
<proteinExistence type="predicted"/>
<gene>
    <name evidence="3" type="ORF">SLOPH_2627</name>
</gene>
<dbReference type="SUPFAM" id="SSF54001">
    <property type="entry name" value="Cysteine proteinases"/>
    <property type="match status" value="1"/>
</dbReference>
<accession>S7W5U6</accession>
<evidence type="ECO:0000259" key="2">
    <source>
        <dbReference type="PROSITE" id="PS50235"/>
    </source>
</evidence>
<dbReference type="VEuPathDB" id="MicrosporidiaDB:SLOPH_2627"/>
<comment type="caution">
    <text evidence="3">The sequence shown here is derived from an EMBL/GenBank/DDBJ whole genome shotgun (WGS) entry which is preliminary data.</text>
</comment>
<dbReference type="InParanoid" id="S7W5U6"/>
<evidence type="ECO:0000256" key="1">
    <source>
        <dbReference type="SAM" id="SignalP"/>
    </source>
</evidence>
<feature type="chain" id="PRO_5004545998" evidence="1">
    <location>
        <begin position="20"/>
        <end position="309"/>
    </location>
</feature>
<feature type="domain" description="USP" evidence="2">
    <location>
        <begin position="37"/>
        <end position="309"/>
    </location>
</feature>
<keyword evidence="3" id="KW-0378">Hydrolase</keyword>
<feature type="signal peptide" evidence="1">
    <location>
        <begin position="1"/>
        <end position="19"/>
    </location>
</feature>
<sequence length="309" mass="37400">MKLFNFLFFIVQISILTYFDDKIDHTVYLPLNLDSIPTLENPSSYCFFNTLIQALNNIHIIKKYFRRKFRNEALNELKNIFNQLNISKCHNLLDSYNRILKKILPDVLNDVKYKNKGYDTEMLYKYIVLEGMYYNDFRDIFYIKVDNKEHIPFLELDTKYTLQDFNVDYNDTKNYKDINIQELNKHPKEYIFNEEDIILQYYDIYNYYNKTLITTNNYILPKVLYIEVIPLRIHEYLLPIKVIIKHYIFNKYKIRAIIAWVNITKNRGHVVSYVIKNNKWYIMNDKKVTLVNTLDSVITPTGLIYEKIE</sequence>
<dbReference type="GO" id="GO:0016787">
    <property type="term" value="F:hydrolase activity"/>
    <property type="evidence" value="ECO:0007669"/>
    <property type="project" value="UniProtKB-KW"/>
</dbReference>
<dbReference type="AlphaFoldDB" id="S7W5U6"/>